<dbReference type="Proteomes" id="UP000281553">
    <property type="component" value="Unassembled WGS sequence"/>
</dbReference>
<protein>
    <submittedName>
        <fullName evidence="1">Uncharacterized protein</fullName>
    </submittedName>
</protein>
<evidence type="ECO:0000313" key="2">
    <source>
        <dbReference type="Proteomes" id="UP000281553"/>
    </source>
</evidence>
<name>A0A3P7P4Z3_DIBLA</name>
<gene>
    <name evidence="1" type="ORF">DILT_LOCUS8947</name>
</gene>
<keyword evidence="2" id="KW-1185">Reference proteome</keyword>
<accession>A0A3P7P4Z3</accession>
<dbReference type="AlphaFoldDB" id="A0A3P7P4Z3"/>
<dbReference type="EMBL" id="UYRU01055599">
    <property type="protein sequence ID" value="VDN13116.1"/>
    <property type="molecule type" value="Genomic_DNA"/>
</dbReference>
<proteinExistence type="predicted"/>
<reference evidence="1 2" key="1">
    <citation type="submission" date="2018-11" db="EMBL/GenBank/DDBJ databases">
        <authorList>
            <consortium name="Pathogen Informatics"/>
        </authorList>
    </citation>
    <scope>NUCLEOTIDE SEQUENCE [LARGE SCALE GENOMIC DNA]</scope>
</reference>
<organism evidence="1 2">
    <name type="scientific">Dibothriocephalus latus</name>
    <name type="common">Fish tapeworm</name>
    <name type="synonym">Diphyllobothrium latum</name>
    <dbReference type="NCBI Taxonomy" id="60516"/>
    <lineage>
        <taxon>Eukaryota</taxon>
        <taxon>Metazoa</taxon>
        <taxon>Spiralia</taxon>
        <taxon>Lophotrochozoa</taxon>
        <taxon>Platyhelminthes</taxon>
        <taxon>Cestoda</taxon>
        <taxon>Eucestoda</taxon>
        <taxon>Diphyllobothriidea</taxon>
        <taxon>Diphyllobothriidae</taxon>
        <taxon>Dibothriocephalus</taxon>
    </lineage>
</organism>
<evidence type="ECO:0000313" key="1">
    <source>
        <dbReference type="EMBL" id="VDN13116.1"/>
    </source>
</evidence>
<sequence length="85" mass="9848">MLTFCINNAMYWFNNVFNGLEPAKFDNVTRQLNADGMSISIWINIWKILDATRTAGILFTWVFVALSSRKSDRLLNFLINQSEAR</sequence>